<evidence type="ECO:0000256" key="4">
    <source>
        <dbReference type="ARBA" id="ARBA00023125"/>
    </source>
</evidence>
<evidence type="ECO:0000256" key="5">
    <source>
        <dbReference type="ARBA" id="ARBA00023163"/>
    </source>
</evidence>
<keyword evidence="3" id="KW-0805">Transcription regulation</keyword>
<reference evidence="9" key="1">
    <citation type="submission" date="2023-10" db="EMBL/GenBank/DDBJ databases">
        <authorList>
            <person name="Domelevo Entfellner J.-B."/>
        </authorList>
    </citation>
    <scope>NUCLEOTIDE SEQUENCE</scope>
</reference>
<keyword evidence="5" id="KW-0804">Transcription</keyword>
<feature type="domain" description="HTH myb-type" evidence="8">
    <location>
        <begin position="111"/>
        <end position="138"/>
    </location>
</feature>
<keyword evidence="4" id="KW-0238">DNA-binding</keyword>
<dbReference type="PROSITE" id="PS51294">
    <property type="entry name" value="HTH_MYB"/>
    <property type="match status" value="2"/>
</dbReference>
<dbReference type="PANTHER" id="PTHR45675">
    <property type="entry name" value="MYB TRANSCRIPTION FACTOR-RELATED-RELATED"/>
    <property type="match status" value="1"/>
</dbReference>
<dbReference type="SUPFAM" id="SSF46689">
    <property type="entry name" value="Homeodomain-like"/>
    <property type="match status" value="2"/>
</dbReference>
<dbReference type="Gene3D" id="1.10.10.60">
    <property type="entry name" value="Homeodomain-like"/>
    <property type="match status" value="2"/>
</dbReference>
<evidence type="ECO:0000256" key="3">
    <source>
        <dbReference type="ARBA" id="ARBA00023015"/>
    </source>
</evidence>
<dbReference type="Proteomes" id="UP001189624">
    <property type="component" value="Chromosome 1"/>
</dbReference>
<dbReference type="EMBL" id="OY731398">
    <property type="protein sequence ID" value="CAJ1780995.1"/>
    <property type="molecule type" value="Genomic_DNA"/>
</dbReference>
<dbReference type="InterPro" id="IPR001005">
    <property type="entry name" value="SANT/Myb"/>
</dbReference>
<evidence type="ECO:0000256" key="6">
    <source>
        <dbReference type="ARBA" id="ARBA00023242"/>
    </source>
</evidence>
<dbReference type="Pfam" id="PF13921">
    <property type="entry name" value="Myb_DNA-bind_6"/>
    <property type="match status" value="1"/>
</dbReference>
<protein>
    <submittedName>
        <fullName evidence="9">Uncharacterized protein</fullName>
    </submittedName>
</protein>
<sequence length="219" mass="25768">MIDRHHASTGLKRTGKSCRLRWLNYLRPDVRRGNITPEEQLLIMELHAKWGNRLANNKEYASVIYIMKKPERERVVSPCYKAKAYIKGNSEIQHLAYLHNDRFISESNIWWSKIAKQLPGRTDNEIKNFWRTRIQKHMKQNERCQQQSNSETNDHQACTSQVSTMAEPMETYSPSCYQGMLEPFSTQFHTNPDHSSCCTNDNSNYWSMEDILSMQLANY</sequence>
<dbReference type="InterPro" id="IPR044676">
    <property type="entry name" value="EOBI/EOBII-like_plant"/>
</dbReference>
<evidence type="ECO:0000256" key="1">
    <source>
        <dbReference type="ARBA" id="ARBA00004123"/>
    </source>
</evidence>
<comment type="subcellular location">
    <subcellularLocation>
        <location evidence="1">Nucleus</location>
    </subcellularLocation>
</comment>
<dbReference type="Pfam" id="PF00249">
    <property type="entry name" value="Myb_DNA-binding"/>
    <property type="match status" value="1"/>
</dbReference>
<organism evidence="9 10">
    <name type="scientific">Sphenostylis stenocarpa</name>
    <dbReference type="NCBI Taxonomy" id="92480"/>
    <lineage>
        <taxon>Eukaryota</taxon>
        <taxon>Viridiplantae</taxon>
        <taxon>Streptophyta</taxon>
        <taxon>Embryophyta</taxon>
        <taxon>Tracheophyta</taxon>
        <taxon>Spermatophyta</taxon>
        <taxon>Magnoliopsida</taxon>
        <taxon>eudicotyledons</taxon>
        <taxon>Gunneridae</taxon>
        <taxon>Pentapetalae</taxon>
        <taxon>rosids</taxon>
        <taxon>fabids</taxon>
        <taxon>Fabales</taxon>
        <taxon>Fabaceae</taxon>
        <taxon>Papilionoideae</taxon>
        <taxon>50 kb inversion clade</taxon>
        <taxon>NPAAA clade</taxon>
        <taxon>indigoferoid/millettioid clade</taxon>
        <taxon>Phaseoleae</taxon>
        <taxon>Sphenostylis</taxon>
    </lineage>
</organism>
<proteinExistence type="predicted"/>
<dbReference type="GO" id="GO:0003700">
    <property type="term" value="F:DNA-binding transcription factor activity"/>
    <property type="evidence" value="ECO:0007669"/>
    <property type="project" value="InterPro"/>
</dbReference>
<evidence type="ECO:0000259" key="7">
    <source>
        <dbReference type="PROSITE" id="PS50090"/>
    </source>
</evidence>
<keyword evidence="2" id="KW-0677">Repeat</keyword>
<evidence type="ECO:0000313" key="10">
    <source>
        <dbReference type="Proteomes" id="UP001189624"/>
    </source>
</evidence>
<keyword evidence="6" id="KW-0539">Nucleus</keyword>
<dbReference type="AlphaFoldDB" id="A0AA86RS80"/>
<dbReference type="PANTHER" id="PTHR45675:SF44">
    <property type="entry name" value="TRANSCRIPTION FACTOR MYB24"/>
    <property type="match status" value="1"/>
</dbReference>
<dbReference type="Gramene" id="rna-AYBTSS11_LOCUS76">
    <property type="protein sequence ID" value="CAJ1780995.1"/>
    <property type="gene ID" value="gene-AYBTSS11_LOCUS76"/>
</dbReference>
<feature type="domain" description="HTH myb-type" evidence="8">
    <location>
        <begin position="1"/>
        <end position="30"/>
    </location>
</feature>
<dbReference type="GO" id="GO:0043565">
    <property type="term" value="F:sequence-specific DNA binding"/>
    <property type="evidence" value="ECO:0007669"/>
    <property type="project" value="InterPro"/>
</dbReference>
<dbReference type="CDD" id="cd00167">
    <property type="entry name" value="SANT"/>
    <property type="match status" value="1"/>
</dbReference>
<dbReference type="GO" id="GO:0005634">
    <property type="term" value="C:nucleus"/>
    <property type="evidence" value="ECO:0007669"/>
    <property type="project" value="UniProtKB-SubCell"/>
</dbReference>
<accession>A0AA86RS80</accession>
<dbReference type="InterPro" id="IPR009057">
    <property type="entry name" value="Homeodomain-like_sf"/>
</dbReference>
<evidence type="ECO:0000256" key="2">
    <source>
        <dbReference type="ARBA" id="ARBA00022737"/>
    </source>
</evidence>
<feature type="domain" description="Myb-like" evidence="7">
    <location>
        <begin position="27"/>
        <end position="134"/>
    </location>
</feature>
<keyword evidence="10" id="KW-1185">Reference proteome</keyword>
<gene>
    <name evidence="9" type="ORF">AYBTSS11_LOCUS76</name>
</gene>
<evidence type="ECO:0000313" key="9">
    <source>
        <dbReference type="EMBL" id="CAJ1780995.1"/>
    </source>
</evidence>
<dbReference type="InterPro" id="IPR017930">
    <property type="entry name" value="Myb_dom"/>
</dbReference>
<evidence type="ECO:0000259" key="8">
    <source>
        <dbReference type="PROSITE" id="PS51294"/>
    </source>
</evidence>
<dbReference type="SMART" id="SM00717">
    <property type="entry name" value="SANT"/>
    <property type="match status" value="1"/>
</dbReference>
<name>A0AA86RS80_9FABA</name>
<dbReference type="PROSITE" id="PS50090">
    <property type="entry name" value="MYB_LIKE"/>
    <property type="match status" value="1"/>
</dbReference>